<evidence type="ECO:0000256" key="9">
    <source>
        <dbReference type="ARBA" id="ARBA00048679"/>
    </source>
</evidence>
<proteinExistence type="inferred from homology"/>
<dbReference type="PROSITE" id="PS50011">
    <property type="entry name" value="PROTEIN_KINASE_DOM"/>
    <property type="match status" value="1"/>
</dbReference>
<protein>
    <recommendedName>
        <fullName evidence="2">non-specific serine/threonine protein kinase</fullName>
        <ecNumber evidence="2">2.7.11.1</ecNumber>
    </recommendedName>
</protein>
<dbReference type="EMBL" id="AFYH01126647">
    <property type="status" value="NOT_ANNOTATED_CDS"/>
    <property type="molecule type" value="Genomic_DNA"/>
</dbReference>
<dbReference type="GeneTree" id="ENSGT00940000160525"/>
<dbReference type="HOGENOM" id="CLU_000288_63_23_1"/>
<evidence type="ECO:0000256" key="3">
    <source>
        <dbReference type="ARBA" id="ARBA00022527"/>
    </source>
</evidence>
<dbReference type="Proteomes" id="UP000008672">
    <property type="component" value="Unassembled WGS sequence"/>
</dbReference>
<dbReference type="Ensembl" id="ENSLACT00000014541.1">
    <property type="protein sequence ID" value="ENSLACP00000014441.1"/>
    <property type="gene ID" value="ENSLACG00000012708.1"/>
</dbReference>
<dbReference type="InterPro" id="IPR008271">
    <property type="entry name" value="Ser/Thr_kinase_AS"/>
</dbReference>
<dbReference type="EMBL" id="AFYH01126646">
    <property type="status" value="NOT_ANNOTATED_CDS"/>
    <property type="molecule type" value="Genomic_DNA"/>
</dbReference>
<keyword evidence="3" id="KW-0723">Serine/threonine-protein kinase</keyword>
<dbReference type="Gene3D" id="1.10.510.10">
    <property type="entry name" value="Transferase(Phosphotransferase) domain 1"/>
    <property type="match status" value="1"/>
</dbReference>
<organism evidence="11 12">
    <name type="scientific">Latimeria chalumnae</name>
    <name type="common">Coelacanth</name>
    <dbReference type="NCBI Taxonomy" id="7897"/>
    <lineage>
        <taxon>Eukaryota</taxon>
        <taxon>Metazoa</taxon>
        <taxon>Chordata</taxon>
        <taxon>Craniata</taxon>
        <taxon>Vertebrata</taxon>
        <taxon>Euteleostomi</taxon>
        <taxon>Coelacanthiformes</taxon>
        <taxon>Coelacanthidae</taxon>
        <taxon>Latimeria</taxon>
    </lineage>
</organism>
<dbReference type="GO" id="GO:0005524">
    <property type="term" value="F:ATP binding"/>
    <property type="evidence" value="ECO:0007669"/>
    <property type="project" value="UniProtKB-KW"/>
</dbReference>
<comment type="catalytic activity">
    <reaction evidence="9">
        <text>L-seryl-[protein] + ATP = O-phospho-L-seryl-[protein] + ADP + H(+)</text>
        <dbReference type="Rhea" id="RHEA:17989"/>
        <dbReference type="Rhea" id="RHEA-COMP:9863"/>
        <dbReference type="Rhea" id="RHEA-COMP:11604"/>
        <dbReference type="ChEBI" id="CHEBI:15378"/>
        <dbReference type="ChEBI" id="CHEBI:29999"/>
        <dbReference type="ChEBI" id="CHEBI:30616"/>
        <dbReference type="ChEBI" id="CHEBI:83421"/>
        <dbReference type="ChEBI" id="CHEBI:456216"/>
        <dbReference type="EC" id="2.7.11.1"/>
    </reaction>
</comment>
<feature type="domain" description="Protein kinase" evidence="10">
    <location>
        <begin position="1"/>
        <end position="183"/>
    </location>
</feature>
<keyword evidence="12" id="KW-1185">Reference proteome</keyword>
<keyword evidence="4" id="KW-0808">Transferase</keyword>
<evidence type="ECO:0000313" key="12">
    <source>
        <dbReference type="Proteomes" id="UP000008672"/>
    </source>
</evidence>
<dbReference type="EC" id="2.7.11.1" evidence="2"/>
<reference evidence="11" key="3">
    <citation type="submission" date="2025-09" db="UniProtKB">
        <authorList>
            <consortium name="Ensembl"/>
        </authorList>
    </citation>
    <scope>IDENTIFICATION</scope>
</reference>
<dbReference type="Pfam" id="PF00069">
    <property type="entry name" value="Pkinase"/>
    <property type="match status" value="1"/>
</dbReference>
<dbReference type="STRING" id="7897.ENSLACP00000014441"/>
<keyword evidence="5" id="KW-0547">Nucleotide-binding</keyword>
<keyword evidence="7" id="KW-0067">ATP-binding</keyword>
<evidence type="ECO:0000259" key="10">
    <source>
        <dbReference type="PROSITE" id="PS50011"/>
    </source>
</evidence>
<dbReference type="GO" id="GO:0004674">
    <property type="term" value="F:protein serine/threonine kinase activity"/>
    <property type="evidence" value="ECO:0007669"/>
    <property type="project" value="UniProtKB-KW"/>
</dbReference>
<evidence type="ECO:0000256" key="6">
    <source>
        <dbReference type="ARBA" id="ARBA00022777"/>
    </source>
</evidence>
<evidence type="ECO:0000313" key="11">
    <source>
        <dbReference type="Ensembl" id="ENSLACP00000014441.1"/>
    </source>
</evidence>
<name>H3AXS0_LATCH</name>
<evidence type="ECO:0000256" key="2">
    <source>
        <dbReference type="ARBA" id="ARBA00012513"/>
    </source>
</evidence>
<dbReference type="SMART" id="SM00220">
    <property type="entry name" value="S_TKc"/>
    <property type="match status" value="1"/>
</dbReference>
<dbReference type="InterPro" id="IPR011009">
    <property type="entry name" value="Kinase-like_dom_sf"/>
</dbReference>
<sequence length="198" mass="22301">LLQGGDLSCVIRERQNSNKLFSEVQVLEWFIQLLLGVRYLHKRLVLHRDLKASNIFLKDGTLKIVVIVPGDFGVSRILLGALDFASTFTGTPHYMSPEVFTCSGYNSKSDIWSLGCVLYEICALDLAFDARSWVKLLMKIVHGPSPSLPESFSEELNHILHRMLNKDPMVRPSAAEILKLPYVAENVKVRSLFILTSL</sequence>
<keyword evidence="6" id="KW-0418">Kinase</keyword>
<dbReference type="EMBL" id="AFYH01126643">
    <property type="status" value="NOT_ANNOTATED_CDS"/>
    <property type="molecule type" value="Genomic_DNA"/>
</dbReference>
<evidence type="ECO:0000256" key="7">
    <source>
        <dbReference type="ARBA" id="ARBA00022840"/>
    </source>
</evidence>
<dbReference type="eggNOG" id="KOG0589">
    <property type="taxonomic scope" value="Eukaryota"/>
</dbReference>
<dbReference type="EMBL" id="AFYH01126645">
    <property type="status" value="NOT_ANNOTATED_CDS"/>
    <property type="molecule type" value="Genomic_DNA"/>
</dbReference>
<dbReference type="InParanoid" id="H3AXS0"/>
<accession>H3AXS0</accession>
<dbReference type="EMBL" id="AFYH01126642">
    <property type="status" value="NOT_ANNOTATED_CDS"/>
    <property type="molecule type" value="Genomic_DNA"/>
</dbReference>
<evidence type="ECO:0000256" key="5">
    <source>
        <dbReference type="ARBA" id="ARBA00022741"/>
    </source>
</evidence>
<dbReference type="InterPro" id="IPR051131">
    <property type="entry name" value="NEK_Ser/Thr_kinase_NIMA"/>
</dbReference>
<dbReference type="EMBL" id="AFYH01126648">
    <property type="status" value="NOT_ANNOTATED_CDS"/>
    <property type="molecule type" value="Genomic_DNA"/>
</dbReference>
<evidence type="ECO:0000256" key="4">
    <source>
        <dbReference type="ARBA" id="ARBA00022679"/>
    </source>
</evidence>
<comment type="catalytic activity">
    <reaction evidence="8">
        <text>L-threonyl-[protein] + ATP = O-phospho-L-threonyl-[protein] + ADP + H(+)</text>
        <dbReference type="Rhea" id="RHEA:46608"/>
        <dbReference type="Rhea" id="RHEA-COMP:11060"/>
        <dbReference type="Rhea" id="RHEA-COMP:11605"/>
        <dbReference type="ChEBI" id="CHEBI:15378"/>
        <dbReference type="ChEBI" id="CHEBI:30013"/>
        <dbReference type="ChEBI" id="CHEBI:30616"/>
        <dbReference type="ChEBI" id="CHEBI:61977"/>
        <dbReference type="ChEBI" id="CHEBI:456216"/>
        <dbReference type="EC" id="2.7.11.1"/>
    </reaction>
</comment>
<evidence type="ECO:0000256" key="1">
    <source>
        <dbReference type="ARBA" id="ARBA00010886"/>
    </source>
</evidence>
<dbReference type="PANTHER" id="PTHR44899:SF9">
    <property type="entry name" value="SERINE_THREONINE-PROTEIN KINASE NEK11"/>
    <property type="match status" value="1"/>
</dbReference>
<dbReference type="SUPFAM" id="SSF56112">
    <property type="entry name" value="Protein kinase-like (PK-like)"/>
    <property type="match status" value="1"/>
</dbReference>
<dbReference type="InterPro" id="IPR000719">
    <property type="entry name" value="Prot_kinase_dom"/>
</dbReference>
<dbReference type="PROSITE" id="PS00108">
    <property type="entry name" value="PROTEIN_KINASE_ST"/>
    <property type="match status" value="1"/>
</dbReference>
<comment type="similarity">
    <text evidence="1">Belongs to the protein kinase superfamily. NEK Ser/Thr protein kinase family. NIMA subfamily.</text>
</comment>
<dbReference type="PANTHER" id="PTHR44899">
    <property type="entry name" value="CAMK FAMILY PROTEIN KINASE"/>
    <property type="match status" value="1"/>
</dbReference>
<evidence type="ECO:0000256" key="8">
    <source>
        <dbReference type="ARBA" id="ARBA00047899"/>
    </source>
</evidence>
<dbReference type="EMBL" id="AFYH01126644">
    <property type="status" value="NOT_ANNOTATED_CDS"/>
    <property type="molecule type" value="Genomic_DNA"/>
</dbReference>
<reference evidence="11" key="2">
    <citation type="submission" date="2025-08" db="UniProtKB">
        <authorList>
            <consortium name="Ensembl"/>
        </authorList>
    </citation>
    <scope>IDENTIFICATION</scope>
</reference>
<dbReference type="OMA" id="WMEIHAN"/>
<reference evidence="12" key="1">
    <citation type="submission" date="2011-08" db="EMBL/GenBank/DDBJ databases">
        <title>The draft genome of Latimeria chalumnae.</title>
        <authorList>
            <person name="Di Palma F."/>
            <person name="Alfoldi J."/>
            <person name="Johnson J."/>
            <person name="Berlin A."/>
            <person name="Gnerre S."/>
            <person name="Jaffe D."/>
            <person name="MacCallum I."/>
            <person name="Young S."/>
            <person name="Walker B.J."/>
            <person name="Lander E."/>
            <person name="Lindblad-Toh K."/>
        </authorList>
    </citation>
    <scope>NUCLEOTIDE SEQUENCE [LARGE SCALE GENOMIC DNA]</scope>
    <source>
        <strain evidence="12">Wild caught</strain>
    </source>
</reference>
<dbReference type="AlphaFoldDB" id="H3AXS0"/>